<dbReference type="CDD" id="cd00038">
    <property type="entry name" value="CAP_ED"/>
    <property type="match status" value="1"/>
</dbReference>
<protein>
    <recommendedName>
        <fullName evidence="3">Cyclic nucleotide-binding domain-containing protein</fullName>
    </recommendedName>
</protein>
<dbReference type="InParanoid" id="A0A077ZNQ2"/>
<feature type="region of interest" description="Disordered" evidence="2">
    <location>
        <begin position="368"/>
        <end position="394"/>
    </location>
</feature>
<sequence>MSKKVQEQTMRVVNEQINQVKNDIKEQEVKIQQVANLEKIKIKKPSQPVQIIQKSSINLNPSSQPMFTNQLHLKVQQNFAVIEEEKQKSNRKSTRKSSKIPKEVPHHEQEQQSSYFKDDESKDEDEYSDNKKNTIADLGIGVKLDTAFEKNFKSLQDKVKQLPSNNSSLKKAPKGFGEQEEDTDINDDSEPKKARNMGFPNFSYLDPDVLGPPVKQDLTFYKQYVDNLANNTFMKLFVNQGSSQNIKQPQHIQDQIEEESDDDNTDNHKISEMSDKRLPSKDKSLQEYNNEFDSSFNNKPYPSRLNIKKISRSKMSDFKGLVSDRRSNKNYSRADSMNHLSKNDNYQQYEDSQEFGLPQLNNINVSYHSGVRDNSRGKSLIDDRQSIGSKRSSKLDVQSVGQASIKLNAKIHQNRVFQDNIVDQSILTPIKFNINKSYLANNDSSLERAQNAYQKYQQATRNQQNQQQQHQQQNIVNFGNLKAINRQYEYDRNMHTPNTIISAHSKQHSISSMNNISDYPSRMGSEINYNSRKKELQAIHELRLDINSQARSINNQSDYQQQDDETNMKNIVDNFQVAFSEGKQSQELIFMKKLRLRHPIMSQISFNAFKLLIEKSYLIRHKKDEAIYEQNQPIDCLYFILFGSLSLIIKQNGQTIMYEKEFTKEDTLCEEIIFEEDNFKAKETAICSSQEVCLLQIRINDFLDLDINRNKGGGDGVQKDFDILASILKAVYEDKQTLRED</sequence>
<keyword evidence="1" id="KW-0175">Coiled coil</keyword>
<gene>
    <name evidence="4" type="primary">Contig3625.g3869</name>
    <name evidence="4" type="ORF">STYLEM_544</name>
</gene>
<proteinExistence type="predicted"/>
<evidence type="ECO:0000256" key="1">
    <source>
        <dbReference type="SAM" id="Coils"/>
    </source>
</evidence>
<feature type="compositionally biased region" description="Basic residues" evidence="2">
    <location>
        <begin position="89"/>
        <end position="99"/>
    </location>
</feature>
<feature type="compositionally biased region" description="Basic and acidic residues" evidence="2">
    <location>
        <begin position="100"/>
        <end position="120"/>
    </location>
</feature>
<dbReference type="AlphaFoldDB" id="A0A077ZNQ2"/>
<dbReference type="InterPro" id="IPR018490">
    <property type="entry name" value="cNMP-bd_dom_sf"/>
</dbReference>
<dbReference type="SUPFAM" id="SSF51206">
    <property type="entry name" value="cAMP-binding domain-like"/>
    <property type="match status" value="1"/>
</dbReference>
<dbReference type="InterPro" id="IPR014710">
    <property type="entry name" value="RmlC-like_jellyroll"/>
</dbReference>
<feature type="region of interest" description="Disordered" evidence="2">
    <location>
        <begin position="244"/>
        <end position="281"/>
    </location>
</feature>
<organism evidence="4 5">
    <name type="scientific">Stylonychia lemnae</name>
    <name type="common">Ciliate</name>
    <dbReference type="NCBI Taxonomy" id="5949"/>
    <lineage>
        <taxon>Eukaryota</taxon>
        <taxon>Sar</taxon>
        <taxon>Alveolata</taxon>
        <taxon>Ciliophora</taxon>
        <taxon>Intramacronucleata</taxon>
        <taxon>Spirotrichea</taxon>
        <taxon>Stichotrichia</taxon>
        <taxon>Sporadotrichida</taxon>
        <taxon>Oxytrichidae</taxon>
        <taxon>Stylonychinae</taxon>
        <taxon>Stylonychia</taxon>
    </lineage>
</organism>
<feature type="region of interest" description="Disordered" evidence="2">
    <location>
        <begin position="163"/>
        <end position="192"/>
    </location>
</feature>
<evidence type="ECO:0000259" key="3">
    <source>
        <dbReference type="PROSITE" id="PS50042"/>
    </source>
</evidence>
<dbReference type="Proteomes" id="UP000039865">
    <property type="component" value="Unassembled WGS sequence"/>
</dbReference>
<evidence type="ECO:0000313" key="5">
    <source>
        <dbReference type="Proteomes" id="UP000039865"/>
    </source>
</evidence>
<dbReference type="PROSITE" id="PS50042">
    <property type="entry name" value="CNMP_BINDING_3"/>
    <property type="match status" value="1"/>
</dbReference>
<keyword evidence="5" id="KW-1185">Reference proteome</keyword>
<evidence type="ECO:0000313" key="4">
    <source>
        <dbReference type="EMBL" id="CDW71597.1"/>
    </source>
</evidence>
<dbReference type="Gene3D" id="2.60.120.10">
    <property type="entry name" value="Jelly Rolls"/>
    <property type="match status" value="1"/>
</dbReference>
<feature type="domain" description="Cyclic nucleotide-binding" evidence="3">
    <location>
        <begin position="600"/>
        <end position="705"/>
    </location>
</feature>
<feature type="region of interest" description="Disordered" evidence="2">
    <location>
        <begin position="319"/>
        <end position="341"/>
    </location>
</feature>
<feature type="compositionally biased region" description="Basic and acidic residues" evidence="2">
    <location>
        <begin position="265"/>
        <end position="281"/>
    </location>
</feature>
<dbReference type="InterPro" id="IPR000595">
    <property type="entry name" value="cNMP-bd_dom"/>
</dbReference>
<name>A0A077ZNQ2_STYLE</name>
<reference evidence="4 5" key="1">
    <citation type="submission" date="2014-06" db="EMBL/GenBank/DDBJ databases">
        <authorList>
            <person name="Swart Estienne"/>
        </authorList>
    </citation>
    <scope>NUCLEOTIDE SEQUENCE [LARGE SCALE GENOMIC DNA]</scope>
    <source>
        <strain evidence="4 5">130c</strain>
    </source>
</reference>
<feature type="coiled-coil region" evidence="1">
    <location>
        <begin position="439"/>
        <end position="473"/>
    </location>
</feature>
<feature type="compositionally biased region" description="Basic and acidic residues" evidence="2">
    <location>
        <begin position="370"/>
        <end position="385"/>
    </location>
</feature>
<feature type="compositionally biased region" description="Acidic residues" evidence="2">
    <location>
        <begin position="255"/>
        <end position="264"/>
    </location>
</feature>
<dbReference type="EMBL" id="CCKQ01000515">
    <property type="protein sequence ID" value="CDW71597.1"/>
    <property type="molecule type" value="Genomic_DNA"/>
</dbReference>
<feature type="compositionally biased region" description="Acidic residues" evidence="2">
    <location>
        <begin position="178"/>
        <end position="188"/>
    </location>
</feature>
<feature type="region of interest" description="Disordered" evidence="2">
    <location>
        <begin position="84"/>
        <end position="130"/>
    </location>
</feature>
<evidence type="ECO:0000256" key="2">
    <source>
        <dbReference type="SAM" id="MobiDB-lite"/>
    </source>
</evidence>
<dbReference type="Pfam" id="PF00027">
    <property type="entry name" value="cNMP_binding"/>
    <property type="match status" value="1"/>
</dbReference>
<feature type="coiled-coil region" evidence="1">
    <location>
        <begin position="3"/>
        <end position="37"/>
    </location>
</feature>
<accession>A0A077ZNQ2</accession>
<feature type="compositionally biased region" description="Polar residues" evidence="2">
    <location>
        <begin position="329"/>
        <end position="341"/>
    </location>
</feature>